<dbReference type="PANTHER" id="PTHR10457:SF6">
    <property type="entry name" value="GALACTURONOKINASE"/>
    <property type="match status" value="1"/>
</dbReference>
<evidence type="ECO:0000313" key="5">
    <source>
        <dbReference type="Proteomes" id="UP000004994"/>
    </source>
</evidence>
<dbReference type="OMA" id="CHELDLM"/>
<dbReference type="Gramene" id="Solyc09g031880.2.1">
    <property type="protein sequence ID" value="Solyc09g031880.2.1"/>
    <property type="gene ID" value="Solyc09g031880.2"/>
</dbReference>
<dbReference type="STRING" id="4081.A0A3Q7IWW5"/>
<dbReference type="Gene3D" id="3.30.70.890">
    <property type="entry name" value="GHMP kinase, C-terminal domain"/>
    <property type="match status" value="1"/>
</dbReference>
<dbReference type="AlphaFoldDB" id="A0A3Q7IWW5"/>
<dbReference type="PANTHER" id="PTHR10457">
    <property type="entry name" value="MEVALONATE KINASE/GALACTOKINASE"/>
    <property type="match status" value="1"/>
</dbReference>
<keyword evidence="2" id="KW-0067">ATP-binding</keyword>
<evidence type="ECO:0000259" key="3">
    <source>
        <dbReference type="Pfam" id="PF08544"/>
    </source>
</evidence>
<dbReference type="InParanoid" id="A0A3Q7IWW5"/>
<name>A0A3Q7IWW5_SOLLC</name>
<evidence type="ECO:0000256" key="2">
    <source>
        <dbReference type="ARBA" id="ARBA00022840"/>
    </source>
</evidence>
<sequence length="276" mass="30939">MIEQENAQVRLRVIPQFLKREDRRLMEAAGLGLRVKPQNLKSPNAYQIRVLPRIRLIENECLGLKNWILDQSAILLSSYGCLTFMNCKILLAFSGLKLALTTNPGYNRRVAECQEAAKILLHFNDDVDNKSIVYAVKPEVFEAHKSKLEANLAKRAEHYFSENERELRLGLPETLKNTTSGLSSIQDYECGCEPLIQLYQILLKAHGVLGTRFSGAGFRGCCIAFVEEDKAEKTATFVVDEYSMLQPELASHLNQGPAVLICDASDSARVISNTFS</sequence>
<dbReference type="GO" id="GO:0006012">
    <property type="term" value="P:galactose metabolic process"/>
    <property type="evidence" value="ECO:0000318"/>
    <property type="project" value="GO_Central"/>
</dbReference>
<dbReference type="Proteomes" id="UP000004994">
    <property type="component" value="Chromosome 9"/>
</dbReference>
<evidence type="ECO:0000313" key="4">
    <source>
        <dbReference type="EnsemblPlants" id="Solyc09g031880.2.1"/>
    </source>
</evidence>
<dbReference type="GO" id="GO:0005829">
    <property type="term" value="C:cytosol"/>
    <property type="evidence" value="ECO:0000318"/>
    <property type="project" value="GO_Central"/>
</dbReference>
<keyword evidence="1" id="KW-0547">Nucleotide-binding</keyword>
<dbReference type="PRINTS" id="PR00959">
    <property type="entry name" value="MEVGALKINASE"/>
</dbReference>
<dbReference type="GO" id="GO:0005524">
    <property type="term" value="F:ATP binding"/>
    <property type="evidence" value="ECO:0007669"/>
    <property type="project" value="UniProtKB-KW"/>
</dbReference>
<dbReference type="SUPFAM" id="SSF55060">
    <property type="entry name" value="GHMP Kinase, C-terminal domain"/>
    <property type="match status" value="1"/>
</dbReference>
<reference evidence="4" key="2">
    <citation type="submission" date="2019-01" db="UniProtKB">
        <authorList>
            <consortium name="EnsemblPlants"/>
        </authorList>
    </citation>
    <scope>IDENTIFICATION</scope>
    <source>
        <strain evidence="4">cv. Heinz 1706</strain>
    </source>
</reference>
<reference evidence="4" key="1">
    <citation type="journal article" date="2012" name="Nature">
        <title>The tomato genome sequence provides insights into fleshy fruit evolution.</title>
        <authorList>
            <consortium name="Tomato Genome Consortium"/>
        </authorList>
    </citation>
    <scope>NUCLEOTIDE SEQUENCE [LARGE SCALE GENOMIC DNA]</scope>
    <source>
        <strain evidence="4">cv. Heinz 1706</strain>
    </source>
</reference>
<dbReference type="Pfam" id="PF08544">
    <property type="entry name" value="GHMP_kinases_C"/>
    <property type="match status" value="1"/>
</dbReference>
<dbReference type="EnsemblPlants" id="Solyc09g031880.2.1">
    <property type="protein sequence ID" value="Solyc09g031880.2.1"/>
    <property type="gene ID" value="Solyc09g031880.2"/>
</dbReference>
<protein>
    <recommendedName>
        <fullName evidence="3">GHMP kinase C-terminal domain-containing protein</fullName>
    </recommendedName>
</protein>
<feature type="domain" description="GHMP kinase C-terminal" evidence="3">
    <location>
        <begin position="189"/>
        <end position="238"/>
    </location>
</feature>
<dbReference type="InterPro" id="IPR013750">
    <property type="entry name" value="GHMP_kinase_C_dom"/>
</dbReference>
<organism evidence="4">
    <name type="scientific">Solanum lycopersicum</name>
    <name type="common">Tomato</name>
    <name type="synonym">Lycopersicon esculentum</name>
    <dbReference type="NCBI Taxonomy" id="4081"/>
    <lineage>
        <taxon>Eukaryota</taxon>
        <taxon>Viridiplantae</taxon>
        <taxon>Streptophyta</taxon>
        <taxon>Embryophyta</taxon>
        <taxon>Tracheophyta</taxon>
        <taxon>Spermatophyta</taxon>
        <taxon>Magnoliopsida</taxon>
        <taxon>eudicotyledons</taxon>
        <taxon>Gunneridae</taxon>
        <taxon>Pentapetalae</taxon>
        <taxon>asterids</taxon>
        <taxon>lamiids</taxon>
        <taxon>Solanales</taxon>
        <taxon>Solanaceae</taxon>
        <taxon>Solanoideae</taxon>
        <taxon>Solaneae</taxon>
        <taxon>Solanum</taxon>
        <taxon>Solanum subgen. Lycopersicon</taxon>
    </lineage>
</organism>
<proteinExistence type="predicted"/>
<keyword evidence="5" id="KW-1185">Reference proteome</keyword>
<dbReference type="InterPro" id="IPR036554">
    <property type="entry name" value="GHMP_kinase_C_sf"/>
</dbReference>
<accession>A0A3Q7IWW5</accession>
<evidence type="ECO:0000256" key="1">
    <source>
        <dbReference type="ARBA" id="ARBA00022741"/>
    </source>
</evidence>